<proteinExistence type="predicted"/>
<reference evidence="1 2" key="1">
    <citation type="journal article" date="2007" name="BMC Genomics">
        <title>Sequence analysis of an Archaeal virus isolated from a hypersaline lake in Inner Mongolia, China.</title>
        <authorList>
            <person name="Pagaling E."/>
            <person name="Haigh R."/>
            <person name="Grant W.D."/>
            <person name="Cowan D.A."/>
            <person name="Jones B.E."/>
            <person name="Ma Y."/>
            <person name="Ventosa A."/>
            <person name="Heaphy S."/>
        </authorList>
    </citation>
    <scope>NUCLEOTIDE SEQUENCE</scope>
</reference>
<name>A0ZYQ8_9CAUD</name>
<organism evidence="1 2">
    <name type="scientific">Halorubrum virus BJ1</name>
    <dbReference type="NCBI Taxonomy" id="416419"/>
    <lineage>
        <taxon>Viruses</taxon>
        <taxon>Duplodnaviria</taxon>
        <taxon>Heunggongvirae</taxon>
        <taxon>Uroviricota</taxon>
        <taxon>Caudoviricetes</taxon>
        <taxon>Kirjokansivirales</taxon>
        <taxon>Graaviviridae</taxon>
        <taxon>Beejeyvirus</taxon>
        <taxon>Beejeyvirus bagaejinnorense</taxon>
        <taxon>Beejeyvirus BJ1</taxon>
    </lineage>
</organism>
<dbReference type="RefSeq" id="YP_919072.1">
    <property type="nucleotide sequence ID" value="NC_008695.1"/>
</dbReference>
<evidence type="ECO:0000313" key="1">
    <source>
        <dbReference type="EMBL" id="CAL92467.1"/>
    </source>
</evidence>
<accession>A0ZYQ8</accession>
<sequence>MTAQPDTNDRDGRCPECGCPHNSAKPCDHQPFADVS</sequence>
<dbReference type="EMBL" id="AM419438">
    <property type="protein sequence ID" value="CAL92467.1"/>
    <property type="molecule type" value="Genomic_DNA"/>
</dbReference>
<dbReference type="GeneID" id="4606087"/>
<dbReference type="Proteomes" id="UP000002272">
    <property type="component" value="Segment"/>
</dbReference>
<dbReference type="KEGG" id="vg:4606087"/>
<evidence type="ECO:0000313" key="2">
    <source>
        <dbReference type="Proteomes" id="UP000002272"/>
    </source>
</evidence>
<keyword evidence="2" id="KW-1185">Reference proteome</keyword>
<protein>
    <submittedName>
        <fullName evidence="1">Uncharacterized protein</fullName>
    </submittedName>
</protein>